<feature type="region of interest" description="Disordered" evidence="1">
    <location>
        <begin position="1"/>
        <end position="51"/>
    </location>
</feature>
<organism evidence="2 3">
    <name type="scientific">Cotesia typhae</name>
    <dbReference type="NCBI Taxonomy" id="2053667"/>
    <lineage>
        <taxon>Eukaryota</taxon>
        <taxon>Metazoa</taxon>
        <taxon>Ecdysozoa</taxon>
        <taxon>Arthropoda</taxon>
        <taxon>Hexapoda</taxon>
        <taxon>Insecta</taxon>
        <taxon>Pterygota</taxon>
        <taxon>Neoptera</taxon>
        <taxon>Endopterygota</taxon>
        <taxon>Hymenoptera</taxon>
        <taxon>Apocrita</taxon>
        <taxon>Ichneumonoidea</taxon>
        <taxon>Braconidae</taxon>
        <taxon>Microgastrinae</taxon>
        <taxon>Cotesia</taxon>
    </lineage>
</organism>
<accession>A0A8J5QJP7</accession>
<reference evidence="2" key="2">
    <citation type="submission" date="2021-04" db="EMBL/GenBank/DDBJ databases">
        <title>Genome-wide patterns of bracovirus chromosomal integration into multiple host tissues during parasitism.</title>
        <authorList>
            <person name="Chebbi M.A.C."/>
        </authorList>
    </citation>
    <scope>NUCLEOTIDE SEQUENCE</scope>
    <source>
        <tissue evidence="2">Whole body</tissue>
    </source>
</reference>
<proteinExistence type="predicted"/>
<sequence length="105" mass="12174">MYHLQTWDTSKKREMARPWTHCQSNQEASEKRGAHRRRKTTYQETGTDGGFVGAARHKAKTMNWLLVWGMTKTGVEGAEGWRGRTQRRTTLFTSRDGWDSSVGWL</sequence>
<keyword evidence="3" id="KW-1185">Reference proteome</keyword>
<reference evidence="2" key="1">
    <citation type="submission" date="2020-03" db="EMBL/GenBank/DDBJ databases">
        <authorList>
            <person name="Chebbi M.A."/>
            <person name="Drezen J.M."/>
        </authorList>
    </citation>
    <scope>NUCLEOTIDE SEQUENCE</scope>
    <source>
        <tissue evidence="2">Whole body</tissue>
    </source>
</reference>
<gene>
    <name evidence="2" type="ORF">G9C98_007709</name>
</gene>
<dbReference type="AlphaFoldDB" id="A0A8J5QJP7"/>
<protein>
    <submittedName>
        <fullName evidence="2">Uncharacterized protein</fullName>
    </submittedName>
</protein>
<dbReference type="OrthoDB" id="8122665at2759"/>
<evidence type="ECO:0000313" key="3">
    <source>
        <dbReference type="Proteomes" id="UP000729913"/>
    </source>
</evidence>
<evidence type="ECO:0000256" key="1">
    <source>
        <dbReference type="SAM" id="MobiDB-lite"/>
    </source>
</evidence>
<dbReference type="Proteomes" id="UP000729913">
    <property type="component" value="Unassembled WGS sequence"/>
</dbReference>
<evidence type="ECO:0000313" key="2">
    <source>
        <dbReference type="EMBL" id="KAG8034633.1"/>
    </source>
</evidence>
<comment type="caution">
    <text evidence="2">The sequence shown here is derived from an EMBL/GenBank/DDBJ whole genome shotgun (WGS) entry which is preliminary data.</text>
</comment>
<name>A0A8J5QJP7_9HYME</name>
<dbReference type="EMBL" id="JAAOIC020000067">
    <property type="protein sequence ID" value="KAG8034633.1"/>
    <property type="molecule type" value="Genomic_DNA"/>
</dbReference>